<name>A0A543N2N1_9ACTN</name>
<keyword evidence="2" id="KW-1185">Reference proteome</keyword>
<reference evidence="1 2" key="1">
    <citation type="submission" date="2019-06" db="EMBL/GenBank/DDBJ databases">
        <title>Sequencing the genomes of 1000 actinobacteria strains.</title>
        <authorList>
            <person name="Klenk H.-P."/>
        </authorList>
    </citation>
    <scope>NUCLEOTIDE SEQUENCE [LARGE SCALE GENOMIC DNA]</scope>
    <source>
        <strain evidence="1 2">DSM 45015</strain>
    </source>
</reference>
<evidence type="ECO:0000313" key="1">
    <source>
        <dbReference type="EMBL" id="TQN26085.1"/>
    </source>
</evidence>
<dbReference type="AlphaFoldDB" id="A0A543N2N1"/>
<organism evidence="1 2">
    <name type="scientific">Haloactinospora alba</name>
    <dbReference type="NCBI Taxonomy" id="405555"/>
    <lineage>
        <taxon>Bacteria</taxon>
        <taxon>Bacillati</taxon>
        <taxon>Actinomycetota</taxon>
        <taxon>Actinomycetes</taxon>
        <taxon>Streptosporangiales</taxon>
        <taxon>Nocardiopsidaceae</taxon>
        <taxon>Haloactinospora</taxon>
    </lineage>
</organism>
<gene>
    <name evidence="1" type="ORF">FHX37_4623</name>
</gene>
<dbReference type="EMBL" id="VFQC01000004">
    <property type="protein sequence ID" value="TQN26085.1"/>
    <property type="molecule type" value="Genomic_DNA"/>
</dbReference>
<protein>
    <submittedName>
        <fullName evidence="1">Uncharacterized protein</fullName>
    </submittedName>
</protein>
<comment type="caution">
    <text evidence="1">The sequence shown here is derived from an EMBL/GenBank/DDBJ whole genome shotgun (WGS) entry which is preliminary data.</text>
</comment>
<evidence type="ECO:0000313" key="2">
    <source>
        <dbReference type="Proteomes" id="UP000317422"/>
    </source>
</evidence>
<proteinExistence type="predicted"/>
<accession>A0A543N2N1</accession>
<dbReference type="Proteomes" id="UP000317422">
    <property type="component" value="Unassembled WGS sequence"/>
</dbReference>
<sequence length="223" mass="24551">MMPKPNYPDDAGRTLNRINGRAREAWTAAQSRMRYATIRAASIILGSPSGQQTELSPSGIHVTDSGTEYIRIGYGIPTGMSIRDPNTGSMVELSPHAFGIKSEKKTNKWTINTSHSESSWKHDSDLLTFTPVSSRVLAMISFEHTTSQGSGWLDANLDFVSGNDVATAAPQTHTFLETYITEQPISAHELVEVTPGTEYTIRFAARSNKPWHLQTRTATIIPM</sequence>